<dbReference type="AlphaFoldDB" id="A0A183V0M5"/>
<name>A0A183V0M5_TOXCA</name>
<evidence type="ECO:0000313" key="2">
    <source>
        <dbReference type="Proteomes" id="UP000050794"/>
    </source>
</evidence>
<dbReference type="WBParaSite" id="TCNE_0001429501-mRNA-1">
    <property type="protein sequence ID" value="TCNE_0001429501-mRNA-1"/>
    <property type="gene ID" value="TCNE_0001429501"/>
</dbReference>
<dbReference type="Proteomes" id="UP000050794">
    <property type="component" value="Unassembled WGS sequence"/>
</dbReference>
<keyword evidence="2" id="KW-1185">Reference proteome</keyword>
<reference evidence="1 2" key="2">
    <citation type="submission" date="2018-11" db="EMBL/GenBank/DDBJ databases">
        <authorList>
            <consortium name="Pathogen Informatics"/>
        </authorList>
    </citation>
    <scope>NUCLEOTIDE SEQUENCE [LARGE SCALE GENOMIC DNA]</scope>
</reference>
<evidence type="ECO:0000313" key="1">
    <source>
        <dbReference type="EMBL" id="VDM45616.1"/>
    </source>
</evidence>
<reference evidence="3" key="1">
    <citation type="submission" date="2016-06" db="UniProtKB">
        <authorList>
            <consortium name="WormBaseParasite"/>
        </authorList>
    </citation>
    <scope>IDENTIFICATION</scope>
</reference>
<dbReference type="EMBL" id="UYWY01022170">
    <property type="protein sequence ID" value="VDM45616.1"/>
    <property type="molecule type" value="Genomic_DNA"/>
</dbReference>
<accession>A0A183V0M5</accession>
<evidence type="ECO:0000313" key="3">
    <source>
        <dbReference type="WBParaSite" id="TCNE_0001429501-mRNA-1"/>
    </source>
</evidence>
<sequence length="64" mass="7370">MRSRVMRNLSLLEKGIEKITTTHDAWRKFLTSLTEEECEASNNFLEVAEKGDEAVVAHKCRFAE</sequence>
<organism evidence="2 3">
    <name type="scientific">Toxocara canis</name>
    <name type="common">Canine roundworm</name>
    <dbReference type="NCBI Taxonomy" id="6265"/>
    <lineage>
        <taxon>Eukaryota</taxon>
        <taxon>Metazoa</taxon>
        <taxon>Ecdysozoa</taxon>
        <taxon>Nematoda</taxon>
        <taxon>Chromadorea</taxon>
        <taxon>Rhabditida</taxon>
        <taxon>Spirurina</taxon>
        <taxon>Ascaridomorpha</taxon>
        <taxon>Ascaridoidea</taxon>
        <taxon>Toxocaridae</taxon>
        <taxon>Toxocara</taxon>
    </lineage>
</organism>
<gene>
    <name evidence="1" type="ORF">TCNE_LOCUS14295</name>
</gene>
<proteinExistence type="predicted"/>
<protein>
    <submittedName>
        <fullName evidence="1 3">Uncharacterized protein</fullName>
    </submittedName>
</protein>